<dbReference type="PROSITE" id="PS50972">
    <property type="entry name" value="PTERIN_BINDING"/>
    <property type="match status" value="1"/>
</dbReference>
<dbReference type="PANTHER" id="PTHR20941">
    <property type="entry name" value="FOLATE SYNTHESIS PROTEINS"/>
    <property type="match status" value="1"/>
</dbReference>
<dbReference type="InterPro" id="IPR006390">
    <property type="entry name" value="DHP_synth_dom"/>
</dbReference>
<evidence type="ECO:0000256" key="6">
    <source>
        <dbReference type="ARBA" id="ARBA00022723"/>
    </source>
</evidence>
<dbReference type="GO" id="GO:0046654">
    <property type="term" value="P:tetrahydrofolate biosynthetic process"/>
    <property type="evidence" value="ECO:0007669"/>
    <property type="project" value="UniProtKB-UniPathway"/>
</dbReference>
<dbReference type="Pfam" id="PF00809">
    <property type="entry name" value="Pterin_bind"/>
    <property type="match status" value="1"/>
</dbReference>
<evidence type="ECO:0000313" key="11">
    <source>
        <dbReference type="EMBL" id="KCZ98802.1"/>
    </source>
</evidence>
<dbReference type="GO" id="GO:0004156">
    <property type="term" value="F:dihydropteroate synthase activity"/>
    <property type="evidence" value="ECO:0007669"/>
    <property type="project" value="UniProtKB-EC"/>
</dbReference>
<dbReference type="GO" id="GO:0046872">
    <property type="term" value="F:metal ion binding"/>
    <property type="evidence" value="ECO:0007669"/>
    <property type="project" value="UniProtKB-KW"/>
</dbReference>
<evidence type="ECO:0000256" key="2">
    <source>
        <dbReference type="ARBA" id="ARBA00001946"/>
    </source>
</evidence>
<dbReference type="SUPFAM" id="SSF51717">
    <property type="entry name" value="Dihydropteroate synthetase-like"/>
    <property type="match status" value="1"/>
</dbReference>
<name>A0A062VH17_9PROT</name>
<evidence type="ECO:0000256" key="8">
    <source>
        <dbReference type="ARBA" id="ARBA00022909"/>
    </source>
</evidence>
<evidence type="ECO:0000256" key="1">
    <source>
        <dbReference type="ARBA" id="ARBA00000012"/>
    </source>
</evidence>
<dbReference type="InterPro" id="IPR000489">
    <property type="entry name" value="Pterin-binding_dom"/>
</dbReference>
<evidence type="ECO:0000256" key="4">
    <source>
        <dbReference type="ARBA" id="ARBA00012458"/>
    </source>
</evidence>
<keyword evidence="12" id="KW-1185">Reference proteome</keyword>
<comment type="catalytic activity">
    <reaction evidence="1">
        <text>(7,8-dihydropterin-6-yl)methyl diphosphate + 4-aminobenzoate = 7,8-dihydropteroate + diphosphate</text>
        <dbReference type="Rhea" id="RHEA:19949"/>
        <dbReference type="ChEBI" id="CHEBI:17836"/>
        <dbReference type="ChEBI" id="CHEBI:17839"/>
        <dbReference type="ChEBI" id="CHEBI:33019"/>
        <dbReference type="ChEBI" id="CHEBI:72950"/>
        <dbReference type="EC" id="2.5.1.15"/>
    </reaction>
</comment>
<sequence>MIEAERRDQILARVRAEPVIMGILNVTPDSFSDGGRHNTLGAAEVQAMRMLAEGAGILDIGGESTRPGAAPVSAAEELVRVIPIIRHLAARIRAPISIDTVKASVARAAVEAGAVIINDVTGMTGDPEMAATVAETGAAIVITYHRGTADDAVDAVADMRAFFDRAFKTAARHGILKEHIWLDPGVGFAKTPRQNLEVIAGLGTLAAYGCPVLVGLSRKSFIGRVTGRAVNDRLAGTLTAHLMALQRGARVLRVHDVAEHTDMLRLYQAIEGAGHED</sequence>
<dbReference type="PATRIC" id="fig|1280954.3.peg.1597"/>
<evidence type="ECO:0000256" key="5">
    <source>
        <dbReference type="ARBA" id="ARBA00022679"/>
    </source>
</evidence>
<evidence type="ECO:0000313" key="12">
    <source>
        <dbReference type="Proteomes" id="UP000027100"/>
    </source>
</evidence>
<comment type="caution">
    <text evidence="11">The sequence shown here is derived from an EMBL/GenBank/DDBJ whole genome shotgun (WGS) entry which is preliminary data.</text>
</comment>
<dbReference type="InterPro" id="IPR011005">
    <property type="entry name" value="Dihydropteroate_synth-like_sf"/>
</dbReference>
<evidence type="ECO:0000256" key="3">
    <source>
        <dbReference type="ARBA" id="ARBA00004763"/>
    </source>
</evidence>
<keyword evidence="7 9" id="KW-0460">Magnesium</keyword>
<dbReference type="OrthoDB" id="9811744at2"/>
<evidence type="ECO:0000259" key="10">
    <source>
        <dbReference type="PROSITE" id="PS50972"/>
    </source>
</evidence>
<comment type="function">
    <text evidence="9">Catalyzes the condensation of para-aminobenzoate (pABA) with 6-hydroxymethyl-7,8-dihydropterin diphosphate (DHPt-PP) to form 7,8-dihydropteroate (H2Pte), the immediate precursor of folate derivatives.</text>
</comment>
<dbReference type="InterPro" id="IPR045031">
    <property type="entry name" value="DHP_synth-like"/>
</dbReference>
<feature type="domain" description="Pterin-binding" evidence="10">
    <location>
        <begin position="18"/>
        <end position="265"/>
    </location>
</feature>
<keyword evidence="8 9" id="KW-0289">Folate biosynthesis</keyword>
<dbReference type="GO" id="GO:0005829">
    <property type="term" value="C:cytosol"/>
    <property type="evidence" value="ECO:0007669"/>
    <property type="project" value="TreeGrafter"/>
</dbReference>
<dbReference type="PROSITE" id="PS00792">
    <property type="entry name" value="DHPS_1"/>
    <property type="match status" value="1"/>
</dbReference>
<reference evidence="11 12" key="1">
    <citation type="journal article" date="2014" name="Antonie Van Leeuwenhoek">
        <title>Hyphomonas beringensis sp. nov. and Hyphomonas chukchiensis sp. nov., isolated from surface seawater of the Bering Sea and Chukchi Sea.</title>
        <authorList>
            <person name="Li C."/>
            <person name="Lai Q."/>
            <person name="Li G."/>
            <person name="Dong C."/>
            <person name="Wang J."/>
            <person name="Liao Y."/>
            <person name="Shao Z."/>
        </authorList>
    </citation>
    <scope>NUCLEOTIDE SEQUENCE [LARGE SCALE GENOMIC DNA]</scope>
    <source>
        <strain evidence="11 12">PS728</strain>
    </source>
</reference>
<dbReference type="CDD" id="cd00739">
    <property type="entry name" value="DHPS"/>
    <property type="match status" value="1"/>
</dbReference>
<dbReference type="eggNOG" id="COG0294">
    <property type="taxonomic scope" value="Bacteria"/>
</dbReference>
<dbReference type="GO" id="GO:0046656">
    <property type="term" value="P:folic acid biosynthetic process"/>
    <property type="evidence" value="ECO:0007669"/>
    <property type="project" value="UniProtKB-KW"/>
</dbReference>
<gene>
    <name evidence="11" type="ORF">HPO_07879</name>
</gene>
<evidence type="ECO:0000256" key="9">
    <source>
        <dbReference type="RuleBase" id="RU361205"/>
    </source>
</evidence>
<dbReference type="RefSeq" id="WP_035596751.1">
    <property type="nucleotide sequence ID" value="NZ_ARYM01000008.1"/>
</dbReference>
<comment type="similarity">
    <text evidence="9">Belongs to the DHPS family.</text>
</comment>
<dbReference type="AlphaFoldDB" id="A0A062VH17"/>
<accession>A0A062VH17</accession>
<proteinExistence type="inferred from homology"/>
<dbReference type="PANTHER" id="PTHR20941:SF1">
    <property type="entry name" value="FOLIC ACID SYNTHESIS PROTEIN FOL1"/>
    <property type="match status" value="1"/>
</dbReference>
<dbReference type="STRING" id="1280954.HPO_07879"/>
<keyword evidence="5 9" id="KW-0808">Transferase</keyword>
<organism evidence="11 12">
    <name type="scientific">Hyphomonas polymorpha PS728</name>
    <dbReference type="NCBI Taxonomy" id="1280954"/>
    <lineage>
        <taxon>Bacteria</taxon>
        <taxon>Pseudomonadati</taxon>
        <taxon>Pseudomonadota</taxon>
        <taxon>Alphaproteobacteria</taxon>
        <taxon>Hyphomonadales</taxon>
        <taxon>Hyphomonadaceae</taxon>
        <taxon>Hyphomonas</taxon>
    </lineage>
</organism>
<dbReference type="NCBIfam" id="TIGR01496">
    <property type="entry name" value="DHPS"/>
    <property type="match status" value="1"/>
</dbReference>
<evidence type="ECO:0000256" key="7">
    <source>
        <dbReference type="ARBA" id="ARBA00022842"/>
    </source>
</evidence>
<dbReference type="EC" id="2.5.1.15" evidence="4 9"/>
<comment type="pathway">
    <text evidence="3 9">Cofactor biosynthesis; tetrahydrofolate biosynthesis; 7,8-dihydrofolate from 2-amino-4-hydroxy-6-hydroxymethyl-7,8-dihydropteridine diphosphate and 4-aminobenzoate: step 1/2.</text>
</comment>
<dbReference type="UniPathway" id="UPA00077">
    <property type="reaction ID" value="UER00156"/>
</dbReference>
<protein>
    <recommendedName>
        <fullName evidence="4 9">Dihydropteroate synthase</fullName>
        <shortName evidence="9">DHPS</shortName>
        <ecNumber evidence="4 9">2.5.1.15</ecNumber>
    </recommendedName>
    <alternativeName>
        <fullName evidence="9">Dihydropteroate pyrophosphorylase</fullName>
    </alternativeName>
</protein>
<dbReference type="Gene3D" id="3.20.20.20">
    <property type="entry name" value="Dihydropteroate synthase-like"/>
    <property type="match status" value="1"/>
</dbReference>
<dbReference type="PROSITE" id="PS00793">
    <property type="entry name" value="DHPS_2"/>
    <property type="match status" value="1"/>
</dbReference>
<dbReference type="EMBL" id="ARYM01000008">
    <property type="protein sequence ID" value="KCZ98802.1"/>
    <property type="molecule type" value="Genomic_DNA"/>
</dbReference>
<dbReference type="Proteomes" id="UP000027100">
    <property type="component" value="Unassembled WGS sequence"/>
</dbReference>
<keyword evidence="6 9" id="KW-0479">Metal-binding</keyword>
<comment type="cofactor">
    <cofactor evidence="2 9">
        <name>Mg(2+)</name>
        <dbReference type="ChEBI" id="CHEBI:18420"/>
    </cofactor>
</comment>